<protein>
    <submittedName>
        <fullName evidence="2">DUF4065 domain-containing protein</fullName>
    </submittedName>
</protein>
<dbReference type="Pfam" id="PF13274">
    <property type="entry name" value="SocA_Panacea"/>
    <property type="match status" value="1"/>
</dbReference>
<evidence type="ECO:0000313" key="2">
    <source>
        <dbReference type="EMBL" id="QHB51542.1"/>
    </source>
</evidence>
<dbReference type="Proteomes" id="UP000465035">
    <property type="component" value="Chromosome"/>
</dbReference>
<sequence>MISISKLISWFIIVNMDKQRQYPGTEKLTQMKLMFLLYYVQGTFLALYGQKAFSNDVVAWKYGPAIAVVHQRFRGKRFVTGTVTNEDDVNYRDVNQDDRLLKIVFEVQETFGNKTAAELSRQTMRERPWKVTPQSGVIDPEVLADYFKKHIVEMDD</sequence>
<evidence type="ECO:0000259" key="1">
    <source>
        <dbReference type="Pfam" id="PF13274"/>
    </source>
</evidence>
<accession>A0A6P1E747</accession>
<dbReference type="EMBL" id="CP047121">
    <property type="protein sequence ID" value="QHB51542.1"/>
    <property type="molecule type" value="Genomic_DNA"/>
</dbReference>
<proteinExistence type="predicted"/>
<dbReference type="GeneID" id="69057627"/>
<feature type="domain" description="Antitoxin SocA-like Panacea" evidence="1">
    <location>
        <begin position="36"/>
        <end position="130"/>
    </location>
</feature>
<name>A0A6P1E747_LENHI</name>
<dbReference type="RefSeq" id="WP_003552761.1">
    <property type="nucleotide sequence ID" value="NZ_CABKOL010000106.1"/>
</dbReference>
<gene>
    <name evidence="2" type="ORF">GQR93_04570</name>
</gene>
<dbReference type="AlphaFoldDB" id="A0A6P1E747"/>
<dbReference type="InterPro" id="IPR025272">
    <property type="entry name" value="SocA_Panacea"/>
</dbReference>
<organism evidence="2 3">
    <name type="scientific">Lentilactobacillus hilgardii</name>
    <name type="common">Lactobacillus hilgardii</name>
    <dbReference type="NCBI Taxonomy" id="1588"/>
    <lineage>
        <taxon>Bacteria</taxon>
        <taxon>Bacillati</taxon>
        <taxon>Bacillota</taxon>
        <taxon>Bacilli</taxon>
        <taxon>Lactobacillales</taxon>
        <taxon>Lactobacillaceae</taxon>
        <taxon>Lentilactobacillus</taxon>
    </lineage>
</organism>
<evidence type="ECO:0000313" key="3">
    <source>
        <dbReference type="Proteomes" id="UP000465035"/>
    </source>
</evidence>
<reference evidence="2 3" key="1">
    <citation type="submission" date="2019-12" db="EMBL/GenBank/DDBJ databases">
        <title>Lactobacillus hilgardii FLUB.</title>
        <authorList>
            <person name="Gustaw K."/>
        </authorList>
    </citation>
    <scope>NUCLEOTIDE SEQUENCE [LARGE SCALE GENOMIC DNA]</scope>
    <source>
        <strain evidence="2 3">FLUB</strain>
    </source>
</reference>